<keyword evidence="2" id="KW-1185">Reference proteome</keyword>
<dbReference type="PATRIC" id="fig|389348.3.peg.2797"/>
<dbReference type="RefSeq" id="WP_059062497.1">
    <property type="nucleotide sequence ID" value="NZ_LN879503.1"/>
</dbReference>
<dbReference type="Proteomes" id="UP000069902">
    <property type="component" value="Plasmid pPNK"/>
</dbReference>
<dbReference type="InterPro" id="IPR009241">
    <property type="entry name" value="HigB-like"/>
</dbReference>
<dbReference type="AlphaFoldDB" id="A0A0U5JGT5"/>
<dbReference type="Pfam" id="PF05973">
    <property type="entry name" value="Gp49"/>
    <property type="match status" value="1"/>
</dbReference>
<evidence type="ECO:0000313" key="1">
    <source>
        <dbReference type="EMBL" id="CUI18090.1"/>
    </source>
</evidence>
<organism evidence="1 2">
    <name type="scientific">Candidatus Protochlamydia naegleriophila</name>
    <dbReference type="NCBI Taxonomy" id="389348"/>
    <lineage>
        <taxon>Bacteria</taxon>
        <taxon>Pseudomonadati</taxon>
        <taxon>Chlamydiota</taxon>
        <taxon>Chlamydiia</taxon>
        <taxon>Parachlamydiales</taxon>
        <taxon>Parachlamydiaceae</taxon>
        <taxon>Candidatus Protochlamydia</taxon>
    </lineage>
</organism>
<sequence length="118" mass="13550">MKRLFWIGSSREDLKQFPDEVQDEVGHGLYLAQMGDRHNHAKTLSGLGNAKVIELRENDRSGTYRVIYTVEMAEFIFVLHAFQKKSKSGISTPKQEIDLVKRRLKDAEALCKELKGEK</sequence>
<dbReference type="KEGG" id="pnl:PNK_p0036"/>
<name>A0A0U5JGT5_9BACT</name>
<reference evidence="2" key="1">
    <citation type="submission" date="2015-09" db="EMBL/GenBank/DDBJ databases">
        <authorList>
            <person name="Bertelli C."/>
        </authorList>
    </citation>
    <scope>NUCLEOTIDE SEQUENCE [LARGE SCALE GENOMIC DNA]</scope>
    <source>
        <strain evidence="2">KNic</strain>
        <plasmid evidence="2">pPNK</plasmid>
    </source>
</reference>
<proteinExistence type="predicted"/>
<geneLocation type="plasmid" evidence="2">
    <name>pPNK</name>
</geneLocation>
<evidence type="ECO:0008006" key="3">
    <source>
        <dbReference type="Google" id="ProtNLM"/>
    </source>
</evidence>
<dbReference type="EMBL" id="LN879503">
    <property type="protein sequence ID" value="CUI18090.1"/>
    <property type="molecule type" value="Genomic_DNA"/>
</dbReference>
<protein>
    <recommendedName>
        <fullName evidence="3">Phage-related protein</fullName>
    </recommendedName>
</protein>
<dbReference type="InParanoid" id="A0A0U5JGT5"/>
<gene>
    <name evidence="1" type="ORF">PNK_p0036</name>
</gene>
<evidence type="ECO:0000313" key="2">
    <source>
        <dbReference type="Proteomes" id="UP000069902"/>
    </source>
</evidence>
<accession>A0A0U5JGT5</accession>